<dbReference type="CDD" id="cd14859">
    <property type="entry name" value="PMEI_like"/>
    <property type="match status" value="1"/>
</dbReference>
<dbReference type="Pfam" id="PF04043">
    <property type="entry name" value="PMEI"/>
    <property type="match status" value="1"/>
</dbReference>
<comment type="caution">
    <text evidence="4">The sequence shown here is derived from an EMBL/GenBank/DDBJ whole genome shotgun (WGS) entry which is preliminary data.</text>
</comment>
<protein>
    <submittedName>
        <fullName evidence="4">Cell wall / vacuolar inhibitor of fructosidase</fullName>
    </submittedName>
</protein>
<dbReference type="AlphaFoldDB" id="A0A7J6X5W0"/>
<feature type="chain" id="PRO_5029786322" evidence="2">
    <location>
        <begin position="18"/>
        <end position="181"/>
    </location>
</feature>
<evidence type="ECO:0000256" key="2">
    <source>
        <dbReference type="SAM" id="SignalP"/>
    </source>
</evidence>
<dbReference type="NCBIfam" id="TIGR01614">
    <property type="entry name" value="PME_inhib"/>
    <property type="match status" value="1"/>
</dbReference>
<dbReference type="InterPro" id="IPR006501">
    <property type="entry name" value="Pectinesterase_inhib_dom"/>
</dbReference>
<evidence type="ECO:0000256" key="1">
    <source>
        <dbReference type="ARBA" id="ARBA00022729"/>
    </source>
</evidence>
<dbReference type="GO" id="GO:0004857">
    <property type="term" value="F:enzyme inhibitor activity"/>
    <property type="evidence" value="ECO:0007669"/>
    <property type="project" value="InterPro"/>
</dbReference>
<accession>A0A7J6X5W0</accession>
<dbReference type="Proteomes" id="UP000554482">
    <property type="component" value="Unassembled WGS sequence"/>
</dbReference>
<feature type="domain" description="Pectinesterase inhibitor" evidence="3">
    <location>
        <begin position="27"/>
        <end position="175"/>
    </location>
</feature>
<feature type="signal peptide" evidence="2">
    <location>
        <begin position="1"/>
        <end position="17"/>
    </location>
</feature>
<evidence type="ECO:0000313" key="5">
    <source>
        <dbReference type="Proteomes" id="UP000554482"/>
    </source>
</evidence>
<keyword evidence="5" id="KW-1185">Reference proteome</keyword>
<dbReference type="InterPro" id="IPR051955">
    <property type="entry name" value="PME_Inhibitor"/>
</dbReference>
<dbReference type="EMBL" id="JABWDY010005690">
    <property type="protein sequence ID" value="KAF5204225.1"/>
    <property type="molecule type" value="Genomic_DNA"/>
</dbReference>
<evidence type="ECO:0000313" key="4">
    <source>
        <dbReference type="EMBL" id="KAF5204225.1"/>
    </source>
</evidence>
<keyword evidence="1 2" id="KW-0732">Signal</keyword>
<organism evidence="4 5">
    <name type="scientific">Thalictrum thalictroides</name>
    <name type="common">Rue-anemone</name>
    <name type="synonym">Anemone thalictroides</name>
    <dbReference type="NCBI Taxonomy" id="46969"/>
    <lineage>
        <taxon>Eukaryota</taxon>
        <taxon>Viridiplantae</taxon>
        <taxon>Streptophyta</taxon>
        <taxon>Embryophyta</taxon>
        <taxon>Tracheophyta</taxon>
        <taxon>Spermatophyta</taxon>
        <taxon>Magnoliopsida</taxon>
        <taxon>Ranunculales</taxon>
        <taxon>Ranunculaceae</taxon>
        <taxon>Thalictroideae</taxon>
        <taxon>Thalictrum</taxon>
    </lineage>
</organism>
<dbReference type="PANTHER" id="PTHR31080">
    <property type="entry name" value="PECTINESTERASE INHIBITOR-LIKE"/>
    <property type="match status" value="1"/>
</dbReference>
<name>A0A7J6X5W0_THATH</name>
<dbReference type="Gene3D" id="1.20.140.40">
    <property type="entry name" value="Invertase/pectin methylesterase inhibitor family protein"/>
    <property type="match status" value="1"/>
</dbReference>
<reference evidence="4 5" key="1">
    <citation type="submission" date="2020-06" db="EMBL/GenBank/DDBJ databases">
        <title>Transcriptomic and genomic resources for Thalictrum thalictroides and T. hernandezii: Facilitating candidate gene discovery in an emerging model plant lineage.</title>
        <authorList>
            <person name="Arias T."/>
            <person name="Riano-Pachon D.M."/>
            <person name="Di Stilio V.S."/>
        </authorList>
    </citation>
    <scope>NUCLEOTIDE SEQUENCE [LARGE SCALE GENOMIC DNA]</scope>
    <source>
        <strain evidence="5">cv. WT478/WT964</strain>
        <tissue evidence="4">Leaves</tissue>
    </source>
</reference>
<dbReference type="PANTHER" id="PTHR31080:SF152">
    <property type="entry name" value="CELL WALL _ VACUOLAR INHIBITOR OF FRUCTOSIDASE 2"/>
    <property type="match status" value="1"/>
</dbReference>
<dbReference type="InterPro" id="IPR035513">
    <property type="entry name" value="Invertase/methylesterase_inhib"/>
</dbReference>
<proteinExistence type="predicted"/>
<sequence>MGSVAAIFILLLSIAHLTPPSHLFVSGDIKLIHNTCKKTTYYNLCMSSLKSSSSSLKADIKGLAVIMIGIAMKHANQTTTYLSSQLLSNTNDVVIKKVVKDCADKYSLAIESLQESLQQLDLMSSDYASLQVSAAKDYPNVCHNEYRRFAGLAYPIELAHREEKLEHMCDVALGIIDVLGW</sequence>
<dbReference type="SMART" id="SM00856">
    <property type="entry name" value="PMEI"/>
    <property type="match status" value="1"/>
</dbReference>
<gene>
    <name evidence="4" type="ORF">FRX31_006185</name>
</gene>
<dbReference type="SUPFAM" id="SSF101148">
    <property type="entry name" value="Plant invertase/pectin methylesterase inhibitor"/>
    <property type="match status" value="1"/>
</dbReference>
<dbReference type="OrthoDB" id="773291at2759"/>
<evidence type="ECO:0000259" key="3">
    <source>
        <dbReference type="SMART" id="SM00856"/>
    </source>
</evidence>